<gene>
    <name evidence="2" type="ORF">C1I98_26985</name>
</gene>
<keyword evidence="2" id="KW-0808">Transferase</keyword>
<dbReference type="Proteomes" id="UP000248544">
    <property type="component" value="Unassembled WGS sequence"/>
</dbReference>
<reference evidence="2 3" key="1">
    <citation type="submission" date="2018-01" db="EMBL/GenBank/DDBJ databases">
        <title>Draft genome sequence of Sphaerisporangium sp. 7K107.</title>
        <authorList>
            <person name="Sahin N."/>
            <person name="Saygin H."/>
            <person name="Ay H."/>
        </authorList>
    </citation>
    <scope>NUCLEOTIDE SEQUENCE [LARGE SCALE GENOMIC DNA]</scope>
    <source>
        <strain evidence="2 3">7K107</strain>
    </source>
</reference>
<accession>A0A2W2G7J3</accession>
<dbReference type="InterPro" id="IPR029063">
    <property type="entry name" value="SAM-dependent_MTases_sf"/>
</dbReference>
<sequence>MDWEKHAQALAAAATPPGSRWRDPIASIPRHTFVPRWWGGDDDWELRIGGDDHDRWLKAAYGNRTLVTRVGALHADHAEPGMVPSGLPTSSSTLPGLVAQMYRHASIDDRRTVLDAGTGSGYGTAVLCARLGSARVTAIDVDPYLNSAAHDRLDEIGYRPRLITGDATGPLSGRWHRIVAMVSVDTVPASWLEALHVGGRLATTLTNMGLILTAEKQADGSASGRIERDRAMFMTTRTGDNYPPRDRSLLKRARVEDGEQVEASSYPVLEVIEAWDVRTMLEIIAPGIGHYYDEREDGTRVAVMTHIDGSWARAEEHDGKVIVHQGGPRRLWDYLDQVRDHWIRHGELPFLAAQATISPEGVITLRRGRWTATIGTG</sequence>
<organism evidence="2 3">
    <name type="scientific">Spongiactinospora gelatinilytica</name>
    <dbReference type="NCBI Taxonomy" id="2666298"/>
    <lineage>
        <taxon>Bacteria</taxon>
        <taxon>Bacillati</taxon>
        <taxon>Actinomycetota</taxon>
        <taxon>Actinomycetes</taxon>
        <taxon>Streptosporangiales</taxon>
        <taxon>Streptosporangiaceae</taxon>
        <taxon>Spongiactinospora</taxon>
    </lineage>
</organism>
<name>A0A2W2G7J3_9ACTN</name>
<dbReference type="GO" id="GO:0032259">
    <property type="term" value="P:methylation"/>
    <property type="evidence" value="ECO:0007669"/>
    <property type="project" value="UniProtKB-KW"/>
</dbReference>
<dbReference type="CDD" id="cd02440">
    <property type="entry name" value="AdoMet_MTases"/>
    <property type="match status" value="1"/>
</dbReference>
<evidence type="ECO:0000313" key="3">
    <source>
        <dbReference type="Proteomes" id="UP000248544"/>
    </source>
</evidence>
<protein>
    <submittedName>
        <fullName evidence="2">Protein-L-isoaspartate(D-aspartate) O-methyltransferase</fullName>
    </submittedName>
</protein>
<keyword evidence="2" id="KW-0489">Methyltransferase</keyword>
<keyword evidence="3" id="KW-1185">Reference proteome</keyword>
<dbReference type="AlphaFoldDB" id="A0A2W2G7J3"/>
<dbReference type="EMBL" id="POUA01000262">
    <property type="protein sequence ID" value="PZG36215.1"/>
    <property type="molecule type" value="Genomic_DNA"/>
</dbReference>
<evidence type="ECO:0000256" key="1">
    <source>
        <dbReference type="SAM" id="MobiDB-lite"/>
    </source>
</evidence>
<comment type="caution">
    <text evidence="2">The sequence shown here is derived from an EMBL/GenBank/DDBJ whole genome shotgun (WGS) entry which is preliminary data.</text>
</comment>
<dbReference type="GO" id="GO:0008168">
    <property type="term" value="F:methyltransferase activity"/>
    <property type="evidence" value="ECO:0007669"/>
    <property type="project" value="UniProtKB-KW"/>
</dbReference>
<dbReference type="SUPFAM" id="SSF53335">
    <property type="entry name" value="S-adenosyl-L-methionine-dependent methyltransferases"/>
    <property type="match status" value="1"/>
</dbReference>
<evidence type="ECO:0000313" key="2">
    <source>
        <dbReference type="EMBL" id="PZG36215.1"/>
    </source>
</evidence>
<feature type="region of interest" description="Disordered" evidence="1">
    <location>
        <begin position="1"/>
        <end position="22"/>
    </location>
</feature>
<dbReference type="Pfam" id="PF01135">
    <property type="entry name" value="PCMT"/>
    <property type="match status" value="1"/>
</dbReference>
<proteinExistence type="predicted"/>
<dbReference type="Gene3D" id="3.40.50.150">
    <property type="entry name" value="Vaccinia Virus protein VP39"/>
    <property type="match status" value="1"/>
</dbReference>